<accession>V6ARC5</accession>
<gene>
    <name evidence="1" type="ORF">NITUZ_140053</name>
</gene>
<protein>
    <submittedName>
        <fullName evidence="1">Uncharacterized protein</fullName>
    </submittedName>
</protein>
<keyword evidence="2" id="KW-1185">Reference proteome</keyword>
<evidence type="ECO:0000313" key="2">
    <source>
        <dbReference type="Proteomes" id="UP000018159"/>
    </source>
</evidence>
<organism evidence="1 2">
    <name type="scientific">Candidatus Nitrosotenuis uzonensis</name>
    <dbReference type="NCBI Taxonomy" id="1407055"/>
    <lineage>
        <taxon>Archaea</taxon>
        <taxon>Nitrososphaerota</taxon>
        <taxon>Candidatus Nitrosotenuis</taxon>
    </lineage>
</organism>
<dbReference type="AlphaFoldDB" id="V6ARC5"/>
<evidence type="ECO:0000313" key="1">
    <source>
        <dbReference type="EMBL" id="CDI04978.1"/>
    </source>
</evidence>
<dbReference type="EMBL" id="CBTY010000006">
    <property type="protein sequence ID" value="CDI04978.1"/>
    <property type="molecule type" value="Genomic_DNA"/>
</dbReference>
<comment type="caution">
    <text evidence="1">The sequence shown here is derived from an EMBL/GenBank/DDBJ whole genome shotgun (WGS) entry which is preliminary data.</text>
</comment>
<dbReference type="STRING" id="1407055.NITUZ_140053"/>
<sequence length="103" mass="11791">MPHCGAHSHIIQSVMYGMSTIQIQREWQPEPTKSLVRNYPVQEGTKFHVRQQECIVCSIPKVPYVFGQEKIPLVMACPKCGHKSWAQTAQNWQKAKLAEVCVR</sequence>
<dbReference type="Proteomes" id="UP000018159">
    <property type="component" value="Unassembled WGS sequence"/>
</dbReference>
<reference evidence="1 2" key="1">
    <citation type="journal article" date="2013" name="PLoS ONE">
        <title>Enrichment and Genome Sequence of the Group I.1a Ammonia-Oxidizing Archaeon ?Ca. Nitrosotenuis uzonensis? Representing a Clade Globally.</title>
        <authorList>
            <person name="Lebedeva E.V."/>
            <person name="Hatzenpichler R."/>
            <person name="Pelletier E."/>
            <person name="Schuster N."/>
            <person name="Hauzmayer S."/>
            <person name="Bulaev A."/>
            <person name="Grigor'eva N.V."/>
            <person name="Galushko A."/>
            <person name="Schmid M."/>
            <person name="Palatinszky M."/>
            <person name="Le Paslier D."/>
            <person name="Daims H."/>
            <person name="Wagner M."/>
        </authorList>
    </citation>
    <scope>NUCLEOTIDE SEQUENCE [LARGE SCALE GENOMIC DNA]</scope>
    <source>
        <strain evidence="1 2">N4</strain>
    </source>
</reference>
<proteinExistence type="predicted"/>
<name>V6ARC5_9ARCH</name>